<keyword evidence="4" id="KW-0812">Transmembrane</keyword>
<accession>A0A914X0Y5</accession>
<dbReference type="PROSITE" id="PS50068">
    <property type="entry name" value="LDLRA_2"/>
    <property type="match status" value="1"/>
</dbReference>
<feature type="disulfide bond" evidence="2">
    <location>
        <begin position="4"/>
        <end position="16"/>
    </location>
</feature>
<keyword evidence="4" id="KW-0472">Membrane</keyword>
<feature type="region of interest" description="Disordered" evidence="3">
    <location>
        <begin position="196"/>
        <end position="221"/>
    </location>
</feature>
<evidence type="ECO:0000256" key="2">
    <source>
        <dbReference type="PROSITE-ProRule" id="PRU00124"/>
    </source>
</evidence>
<dbReference type="WBParaSite" id="PSAMB.scaffold601size46076.g7355.t1">
    <property type="protein sequence ID" value="PSAMB.scaffold601size46076.g7355.t1"/>
    <property type="gene ID" value="PSAMB.scaffold601size46076.g7355"/>
</dbReference>
<evidence type="ECO:0000313" key="5">
    <source>
        <dbReference type="Proteomes" id="UP000887566"/>
    </source>
</evidence>
<protein>
    <submittedName>
        <fullName evidence="6">Uncharacterized protein</fullName>
    </submittedName>
</protein>
<keyword evidence="1 2" id="KW-1015">Disulfide bond</keyword>
<keyword evidence="5" id="KW-1185">Reference proteome</keyword>
<feature type="region of interest" description="Disordered" evidence="3">
    <location>
        <begin position="125"/>
        <end position="174"/>
    </location>
</feature>
<feature type="compositionally biased region" description="Low complexity" evidence="3">
    <location>
        <begin position="141"/>
        <end position="157"/>
    </location>
</feature>
<dbReference type="AlphaFoldDB" id="A0A914X0Y5"/>
<keyword evidence="4" id="KW-1133">Transmembrane helix</keyword>
<proteinExistence type="predicted"/>
<sequence>MSGCVSVVEFFCDGRCRSRDSIRFCDGRRDCFDGADEMLCQSKSITDEDYFVPSSDVVTSIVLPTIFACIFMVAAMLLGIQKCKQWDVDRIMEMRRTRRVVQRVTARLREKNFRTIQRARNMRKRAMQQRGASTAGAEHSGTTTATARTGTATGTGAPPLYDAGPPFTSGASPPPAYEDALLDEFFLECFPPACTSRSQRSSTSSRRSLFSAPSSHGIYGH</sequence>
<evidence type="ECO:0000256" key="4">
    <source>
        <dbReference type="SAM" id="Phobius"/>
    </source>
</evidence>
<name>A0A914X0Y5_9BILA</name>
<evidence type="ECO:0000256" key="1">
    <source>
        <dbReference type="ARBA" id="ARBA00023157"/>
    </source>
</evidence>
<organism evidence="5 6">
    <name type="scientific">Plectus sambesii</name>
    <dbReference type="NCBI Taxonomy" id="2011161"/>
    <lineage>
        <taxon>Eukaryota</taxon>
        <taxon>Metazoa</taxon>
        <taxon>Ecdysozoa</taxon>
        <taxon>Nematoda</taxon>
        <taxon>Chromadorea</taxon>
        <taxon>Plectida</taxon>
        <taxon>Plectina</taxon>
        <taxon>Plectoidea</taxon>
        <taxon>Plectidae</taxon>
        <taxon>Plectus</taxon>
    </lineage>
</organism>
<reference evidence="6" key="1">
    <citation type="submission" date="2022-11" db="UniProtKB">
        <authorList>
            <consortium name="WormBaseParasite"/>
        </authorList>
    </citation>
    <scope>IDENTIFICATION</scope>
</reference>
<dbReference type="InterPro" id="IPR002172">
    <property type="entry name" value="LDrepeatLR_classA_rpt"/>
</dbReference>
<evidence type="ECO:0000313" key="6">
    <source>
        <dbReference type="WBParaSite" id="PSAMB.scaffold601size46076.g7355.t1"/>
    </source>
</evidence>
<feature type="disulfide bond" evidence="2">
    <location>
        <begin position="25"/>
        <end position="40"/>
    </location>
</feature>
<comment type="caution">
    <text evidence="2">Lacks conserved residue(s) required for the propagation of feature annotation.</text>
</comment>
<evidence type="ECO:0000256" key="3">
    <source>
        <dbReference type="SAM" id="MobiDB-lite"/>
    </source>
</evidence>
<dbReference type="Proteomes" id="UP000887566">
    <property type="component" value="Unplaced"/>
</dbReference>
<feature type="transmembrane region" description="Helical" evidence="4">
    <location>
        <begin position="57"/>
        <end position="80"/>
    </location>
</feature>
<feature type="compositionally biased region" description="Low complexity" evidence="3">
    <location>
        <begin position="196"/>
        <end position="215"/>
    </location>
</feature>
<dbReference type="CDD" id="cd00112">
    <property type="entry name" value="LDLa"/>
    <property type="match status" value="1"/>
</dbReference>